<comment type="caution">
    <text evidence="1">The sequence shown here is derived from an EMBL/GenBank/DDBJ whole genome shotgun (WGS) entry which is preliminary data.</text>
</comment>
<evidence type="ECO:0008006" key="2">
    <source>
        <dbReference type="Google" id="ProtNLM"/>
    </source>
</evidence>
<feature type="non-terminal residue" evidence="1">
    <location>
        <position position="1"/>
    </location>
</feature>
<organism evidence="1">
    <name type="scientific">marine sediment metagenome</name>
    <dbReference type="NCBI Taxonomy" id="412755"/>
    <lineage>
        <taxon>unclassified sequences</taxon>
        <taxon>metagenomes</taxon>
        <taxon>ecological metagenomes</taxon>
    </lineage>
</organism>
<dbReference type="EMBL" id="BARS01055976">
    <property type="protein sequence ID" value="GAG50608.1"/>
    <property type="molecule type" value="Genomic_DNA"/>
</dbReference>
<dbReference type="AlphaFoldDB" id="X0YQ96"/>
<proteinExistence type="predicted"/>
<protein>
    <recommendedName>
        <fullName evidence="2">Phage tail tape measure protein</fullName>
    </recommendedName>
</protein>
<gene>
    <name evidence="1" type="ORF">S01H1_82560</name>
</gene>
<sequence>ALSGMAARKLMSDTGDLLTGFGFTRKEALDLSSQVQTLAVDLASFTNIEGGAERASQALTRGLLGERESMKLLGIAINQNTDEWKAMLADVEATTGATGMQAKALATLRLAQEQSANALGDFGRTSSSVANATRTLRASIDDLMEEMGALLLPAVRLVLGAVSQLVDWFKSLSPEIKMTIMVVAGLAAAIG</sequence>
<accession>X0YQ96</accession>
<feature type="non-terminal residue" evidence="1">
    <location>
        <position position="191"/>
    </location>
</feature>
<reference evidence="1" key="1">
    <citation type="journal article" date="2014" name="Front. Microbiol.">
        <title>High frequency of phylogenetically diverse reductive dehalogenase-homologous genes in deep subseafloor sedimentary metagenomes.</title>
        <authorList>
            <person name="Kawai M."/>
            <person name="Futagami T."/>
            <person name="Toyoda A."/>
            <person name="Takaki Y."/>
            <person name="Nishi S."/>
            <person name="Hori S."/>
            <person name="Arai W."/>
            <person name="Tsubouchi T."/>
            <person name="Morono Y."/>
            <person name="Uchiyama I."/>
            <person name="Ito T."/>
            <person name="Fujiyama A."/>
            <person name="Inagaki F."/>
            <person name="Takami H."/>
        </authorList>
    </citation>
    <scope>NUCLEOTIDE SEQUENCE</scope>
    <source>
        <strain evidence="1">Expedition CK06-06</strain>
    </source>
</reference>
<evidence type="ECO:0000313" key="1">
    <source>
        <dbReference type="EMBL" id="GAG50608.1"/>
    </source>
</evidence>
<name>X0YQ96_9ZZZZ</name>